<feature type="region of interest" description="Disordered" evidence="1">
    <location>
        <begin position="81"/>
        <end position="110"/>
    </location>
</feature>
<organism evidence="2 3">
    <name type="scientific">Linum trigynum</name>
    <dbReference type="NCBI Taxonomy" id="586398"/>
    <lineage>
        <taxon>Eukaryota</taxon>
        <taxon>Viridiplantae</taxon>
        <taxon>Streptophyta</taxon>
        <taxon>Embryophyta</taxon>
        <taxon>Tracheophyta</taxon>
        <taxon>Spermatophyta</taxon>
        <taxon>Magnoliopsida</taxon>
        <taxon>eudicotyledons</taxon>
        <taxon>Gunneridae</taxon>
        <taxon>Pentapetalae</taxon>
        <taxon>rosids</taxon>
        <taxon>fabids</taxon>
        <taxon>Malpighiales</taxon>
        <taxon>Linaceae</taxon>
        <taxon>Linum</taxon>
    </lineage>
</organism>
<feature type="compositionally biased region" description="Low complexity" evidence="1">
    <location>
        <begin position="92"/>
        <end position="110"/>
    </location>
</feature>
<evidence type="ECO:0000313" key="2">
    <source>
        <dbReference type="EMBL" id="CAL1361131.1"/>
    </source>
</evidence>
<protein>
    <submittedName>
        <fullName evidence="2">Uncharacterized protein</fullName>
    </submittedName>
</protein>
<reference evidence="2 3" key="1">
    <citation type="submission" date="2024-04" db="EMBL/GenBank/DDBJ databases">
        <authorList>
            <person name="Fracassetti M."/>
        </authorList>
    </citation>
    <scope>NUCLEOTIDE SEQUENCE [LARGE SCALE GENOMIC DNA]</scope>
</reference>
<accession>A0AAV2CYD1</accession>
<sequence>MAEHTPDSPDEVTPIKAMTNPRMFAETSNLNAVLIEEEEEPELTTKEMRQQMAKQNEVIANMQKKMSQVIALMMSKEAVPTAHMEPTAPRQAAGGAPEPVPAPELVTLPQ</sequence>
<dbReference type="AlphaFoldDB" id="A0AAV2CYD1"/>
<keyword evidence="3" id="KW-1185">Reference proteome</keyword>
<dbReference type="Proteomes" id="UP001497516">
    <property type="component" value="Chromosome 10"/>
</dbReference>
<name>A0AAV2CYD1_9ROSI</name>
<dbReference type="EMBL" id="OZ034814">
    <property type="protein sequence ID" value="CAL1361131.1"/>
    <property type="molecule type" value="Genomic_DNA"/>
</dbReference>
<gene>
    <name evidence="2" type="ORF">LTRI10_LOCUS8522</name>
</gene>
<evidence type="ECO:0000256" key="1">
    <source>
        <dbReference type="SAM" id="MobiDB-lite"/>
    </source>
</evidence>
<evidence type="ECO:0000313" key="3">
    <source>
        <dbReference type="Proteomes" id="UP001497516"/>
    </source>
</evidence>
<proteinExistence type="predicted"/>